<feature type="transmembrane region" description="Helical" evidence="1">
    <location>
        <begin position="103"/>
        <end position="121"/>
    </location>
</feature>
<keyword evidence="1" id="KW-0812">Transmembrane</keyword>
<keyword evidence="4" id="KW-1185">Reference proteome</keyword>
<keyword evidence="1" id="KW-1133">Transmembrane helix</keyword>
<dbReference type="STRING" id="675864.SAMN04489747_0673"/>
<dbReference type="GO" id="GO:0006508">
    <property type="term" value="P:proteolysis"/>
    <property type="evidence" value="ECO:0007669"/>
    <property type="project" value="UniProtKB-KW"/>
</dbReference>
<keyword evidence="1" id="KW-0472">Membrane</keyword>
<dbReference type="Proteomes" id="UP000198546">
    <property type="component" value="Chromosome i"/>
</dbReference>
<dbReference type="GO" id="GO:0080120">
    <property type="term" value="P:CAAX-box protein maturation"/>
    <property type="evidence" value="ECO:0007669"/>
    <property type="project" value="UniProtKB-ARBA"/>
</dbReference>
<evidence type="ECO:0000313" key="4">
    <source>
        <dbReference type="Proteomes" id="UP000198546"/>
    </source>
</evidence>
<evidence type="ECO:0000259" key="2">
    <source>
        <dbReference type="Pfam" id="PF02517"/>
    </source>
</evidence>
<feature type="transmembrane region" description="Helical" evidence="1">
    <location>
        <begin position="222"/>
        <end position="240"/>
    </location>
</feature>
<dbReference type="GO" id="GO:0004175">
    <property type="term" value="F:endopeptidase activity"/>
    <property type="evidence" value="ECO:0007669"/>
    <property type="project" value="UniProtKB-ARBA"/>
</dbReference>
<dbReference type="AlphaFoldDB" id="A0A1G6TRD2"/>
<dbReference type="RefSeq" id="WP_090590622.1">
    <property type="nucleotide sequence ID" value="NZ_LT629688.1"/>
</dbReference>
<evidence type="ECO:0000256" key="1">
    <source>
        <dbReference type="SAM" id="Phobius"/>
    </source>
</evidence>
<accession>A0A1G6TRD2</accession>
<organism evidence="3 4">
    <name type="scientific">Auraticoccus monumenti</name>
    <dbReference type="NCBI Taxonomy" id="675864"/>
    <lineage>
        <taxon>Bacteria</taxon>
        <taxon>Bacillati</taxon>
        <taxon>Actinomycetota</taxon>
        <taxon>Actinomycetes</taxon>
        <taxon>Propionibacteriales</taxon>
        <taxon>Propionibacteriaceae</taxon>
        <taxon>Auraticoccus</taxon>
    </lineage>
</organism>
<dbReference type="InterPro" id="IPR003675">
    <property type="entry name" value="Rce1/LyrA-like_dom"/>
</dbReference>
<proteinExistence type="predicted"/>
<reference evidence="3 4" key="1">
    <citation type="submission" date="2016-10" db="EMBL/GenBank/DDBJ databases">
        <authorList>
            <person name="de Groot N.N."/>
        </authorList>
    </citation>
    <scope>NUCLEOTIDE SEQUENCE [LARGE SCALE GENOMIC DNA]</scope>
    <source>
        <strain evidence="3 4">MON 2.2</strain>
    </source>
</reference>
<sequence length="241" mass="25404">MGSGSSPSSTATEAQVADAWSPGRARRLTGLGLGLVVIAVVYHGPPVDQVAGLDLRFGLTGPLAGDPWKWAGAALLLAVVVGVERLGPASLLLRRPSGRDLEWVLYAFGAFMVWSWGLSLLAPQEDNEGIATIARLGVAGVLLLILTAAVTEEVVYRGYLAERLGALLGRRPWARWVGALLSLAVFVVPHVVFFGPSWLLHQLPGAIAVAAVALLRRNLVAAMLLHLLINLPILVPTVLAG</sequence>
<feature type="domain" description="CAAX prenyl protease 2/Lysostaphin resistance protein A-like" evidence="2">
    <location>
        <begin position="138"/>
        <end position="231"/>
    </location>
</feature>
<protein>
    <submittedName>
        <fullName evidence="3">CAAX protease self-immunity</fullName>
    </submittedName>
</protein>
<feature type="transmembrane region" description="Helical" evidence="1">
    <location>
        <begin position="67"/>
        <end position="83"/>
    </location>
</feature>
<keyword evidence="3" id="KW-0645">Protease</keyword>
<dbReference type="OrthoDB" id="8479405at2"/>
<name>A0A1G6TRD2_9ACTN</name>
<feature type="transmembrane region" description="Helical" evidence="1">
    <location>
        <begin position="133"/>
        <end position="152"/>
    </location>
</feature>
<dbReference type="EMBL" id="LT629688">
    <property type="protein sequence ID" value="SDD31036.1"/>
    <property type="molecule type" value="Genomic_DNA"/>
</dbReference>
<feature type="transmembrane region" description="Helical" evidence="1">
    <location>
        <begin position="28"/>
        <end position="47"/>
    </location>
</feature>
<feature type="transmembrane region" description="Helical" evidence="1">
    <location>
        <begin position="173"/>
        <end position="192"/>
    </location>
</feature>
<feature type="transmembrane region" description="Helical" evidence="1">
    <location>
        <begin position="198"/>
        <end position="215"/>
    </location>
</feature>
<evidence type="ECO:0000313" key="3">
    <source>
        <dbReference type="EMBL" id="SDD31036.1"/>
    </source>
</evidence>
<gene>
    <name evidence="3" type="ORF">SAMN04489747_0673</name>
</gene>
<dbReference type="Pfam" id="PF02517">
    <property type="entry name" value="Rce1-like"/>
    <property type="match status" value="1"/>
</dbReference>
<keyword evidence="3" id="KW-0378">Hydrolase</keyword>